<dbReference type="SUPFAM" id="SSF48264">
    <property type="entry name" value="Cytochrome P450"/>
    <property type="match status" value="1"/>
</dbReference>
<keyword evidence="4 5" id="KW-0408">Iron</keyword>
<gene>
    <name evidence="7" type="ORF">CPLU01_12739</name>
</gene>
<keyword evidence="6" id="KW-0472">Membrane</keyword>
<dbReference type="PANTHER" id="PTHR24305">
    <property type="entry name" value="CYTOCHROME P450"/>
    <property type="match status" value="1"/>
</dbReference>
<comment type="caution">
    <text evidence="7">The sequence shown here is derived from an EMBL/GenBank/DDBJ whole genome shotgun (WGS) entry which is preliminary data.</text>
</comment>
<dbReference type="Gene3D" id="1.10.630.10">
    <property type="entry name" value="Cytochrome P450"/>
    <property type="match status" value="1"/>
</dbReference>
<evidence type="ECO:0000256" key="5">
    <source>
        <dbReference type="PIRSR" id="PIRSR602401-1"/>
    </source>
</evidence>
<evidence type="ECO:0000256" key="6">
    <source>
        <dbReference type="SAM" id="Phobius"/>
    </source>
</evidence>
<evidence type="ECO:0000313" key="8">
    <source>
        <dbReference type="Proteomes" id="UP000654918"/>
    </source>
</evidence>
<dbReference type="InterPro" id="IPR001128">
    <property type="entry name" value="Cyt_P450"/>
</dbReference>
<organism evidence="7 8">
    <name type="scientific">Colletotrichum plurivorum</name>
    <dbReference type="NCBI Taxonomy" id="2175906"/>
    <lineage>
        <taxon>Eukaryota</taxon>
        <taxon>Fungi</taxon>
        <taxon>Dikarya</taxon>
        <taxon>Ascomycota</taxon>
        <taxon>Pezizomycotina</taxon>
        <taxon>Sordariomycetes</taxon>
        <taxon>Hypocreomycetidae</taxon>
        <taxon>Glomerellales</taxon>
        <taxon>Glomerellaceae</taxon>
        <taxon>Colletotrichum</taxon>
        <taxon>Colletotrichum orchidearum species complex</taxon>
    </lineage>
</organism>
<dbReference type="InterPro" id="IPR036396">
    <property type="entry name" value="Cyt_P450_sf"/>
</dbReference>
<sequence>MGFLQRFWPYAILLTLPAAILPALRLTLLQFYARILVACIAAYYLVVGAYNIFIYPFYVSPLRHLPGPKDHHFLLGHALNQIRSGDPTEPYTTWMRTWPGERFIRAIGLGHSDVLLVTRIDAFREIFQTKADLFIKPKFHTRIITPITGVGVVFSEGEEHKSQRRFLSPPMSTGKIKRMLPVFQQKSQQLVQLFDQLAESGGGVVDVSDVYARVTLDVIVLFTMGLDMDVVLKDSIFRQSFHQTFDPSPFGLLLVGISAFVPAIRYLPLEQNRKFNNAISETRTRIRKIIGQRRAEINAGKVDIGAEPDMLTYMLMEQSVEDPWPEDKIMDNVLNFMVAGYETSGNTLTWATNRLSIRPDIQDKLRAEVQGLLTRKPSPEYADLEGLHYLDNFCKENLRFQASGIMAAREATEDVEVCGTLIPKGTSLLMIPHIINRNPAIWGDEVDEFNPDRWDNLSGDAKDPFALATFLFGPRSCMGRVFAMLEMKMVLVEVLSKFRFEPEVEQEDIVLVNPCPALRVSGGLKVRVQRLEE</sequence>
<evidence type="ECO:0000313" key="7">
    <source>
        <dbReference type="EMBL" id="KAF6820596.1"/>
    </source>
</evidence>
<dbReference type="PANTHER" id="PTHR24305:SF166">
    <property type="entry name" value="CYTOCHROME P450 12A4, MITOCHONDRIAL-RELATED"/>
    <property type="match status" value="1"/>
</dbReference>
<keyword evidence="2 5" id="KW-0349">Heme</keyword>
<comment type="cofactor">
    <cofactor evidence="5">
        <name>heme</name>
        <dbReference type="ChEBI" id="CHEBI:30413"/>
    </cofactor>
</comment>
<evidence type="ECO:0000256" key="2">
    <source>
        <dbReference type="ARBA" id="ARBA00022617"/>
    </source>
</evidence>
<feature type="transmembrane region" description="Helical" evidence="6">
    <location>
        <begin position="7"/>
        <end position="25"/>
    </location>
</feature>
<dbReference type="AlphaFoldDB" id="A0A8H6JXH7"/>
<evidence type="ECO:0000256" key="3">
    <source>
        <dbReference type="ARBA" id="ARBA00022723"/>
    </source>
</evidence>
<dbReference type="PRINTS" id="PR00385">
    <property type="entry name" value="P450"/>
</dbReference>
<proteinExistence type="inferred from homology"/>
<keyword evidence="8" id="KW-1185">Reference proteome</keyword>
<dbReference type="Pfam" id="PF00067">
    <property type="entry name" value="p450"/>
    <property type="match status" value="1"/>
</dbReference>
<dbReference type="GO" id="GO:0020037">
    <property type="term" value="F:heme binding"/>
    <property type="evidence" value="ECO:0007669"/>
    <property type="project" value="InterPro"/>
</dbReference>
<dbReference type="InterPro" id="IPR002401">
    <property type="entry name" value="Cyt_P450_E_grp-I"/>
</dbReference>
<keyword evidence="3 5" id="KW-0479">Metal-binding</keyword>
<protein>
    <submittedName>
        <fullName evidence="7">Cytochrome P450 709B2</fullName>
    </submittedName>
</protein>
<keyword evidence="6" id="KW-0812">Transmembrane</keyword>
<dbReference type="Proteomes" id="UP000654918">
    <property type="component" value="Unassembled WGS sequence"/>
</dbReference>
<evidence type="ECO:0000256" key="4">
    <source>
        <dbReference type="ARBA" id="ARBA00023004"/>
    </source>
</evidence>
<accession>A0A8H6JXH7</accession>
<name>A0A8H6JXH7_9PEZI</name>
<reference evidence="7" key="1">
    <citation type="journal article" date="2020" name="Phytopathology">
        <title>Genome Sequence Resources of Colletotrichum truncatum, C. plurivorum, C. musicola, and C. sojae: Four Species Pathogenic to Soybean (Glycine max).</title>
        <authorList>
            <person name="Rogerio F."/>
            <person name="Boufleur T.R."/>
            <person name="Ciampi-Guillardi M."/>
            <person name="Sukno S.A."/>
            <person name="Thon M.R."/>
            <person name="Massola Junior N.S."/>
            <person name="Baroncelli R."/>
        </authorList>
    </citation>
    <scope>NUCLEOTIDE SEQUENCE</scope>
    <source>
        <strain evidence="7">LFN00145</strain>
    </source>
</reference>
<dbReference type="EMBL" id="WIGO01000270">
    <property type="protein sequence ID" value="KAF6820596.1"/>
    <property type="molecule type" value="Genomic_DNA"/>
</dbReference>
<feature type="transmembrane region" description="Helical" evidence="6">
    <location>
        <begin position="31"/>
        <end position="53"/>
    </location>
</feature>
<dbReference type="GO" id="GO:0005506">
    <property type="term" value="F:iron ion binding"/>
    <property type="evidence" value="ECO:0007669"/>
    <property type="project" value="InterPro"/>
</dbReference>
<dbReference type="GO" id="GO:0004497">
    <property type="term" value="F:monooxygenase activity"/>
    <property type="evidence" value="ECO:0007669"/>
    <property type="project" value="InterPro"/>
</dbReference>
<dbReference type="PRINTS" id="PR00463">
    <property type="entry name" value="EP450I"/>
</dbReference>
<dbReference type="InterPro" id="IPR050121">
    <property type="entry name" value="Cytochrome_P450_monoxygenase"/>
</dbReference>
<dbReference type="GO" id="GO:0016705">
    <property type="term" value="F:oxidoreductase activity, acting on paired donors, with incorporation or reduction of molecular oxygen"/>
    <property type="evidence" value="ECO:0007669"/>
    <property type="project" value="InterPro"/>
</dbReference>
<evidence type="ECO:0000256" key="1">
    <source>
        <dbReference type="ARBA" id="ARBA00010617"/>
    </source>
</evidence>
<comment type="similarity">
    <text evidence="1">Belongs to the cytochrome P450 family.</text>
</comment>
<feature type="binding site" description="axial binding residue" evidence="5">
    <location>
        <position position="477"/>
    </location>
    <ligand>
        <name>heme</name>
        <dbReference type="ChEBI" id="CHEBI:30413"/>
    </ligand>
    <ligandPart>
        <name>Fe</name>
        <dbReference type="ChEBI" id="CHEBI:18248"/>
    </ligandPart>
</feature>
<keyword evidence="6" id="KW-1133">Transmembrane helix</keyword>